<feature type="domain" description="HPt" evidence="21">
    <location>
        <begin position="854"/>
        <end position="954"/>
    </location>
</feature>
<dbReference type="PROSITE" id="PS50109">
    <property type="entry name" value="HIS_KIN"/>
    <property type="match status" value="1"/>
</dbReference>
<dbReference type="CDD" id="cd00082">
    <property type="entry name" value="HisKA"/>
    <property type="match status" value="1"/>
</dbReference>
<evidence type="ECO:0000256" key="2">
    <source>
        <dbReference type="ARBA" id="ARBA00004651"/>
    </source>
</evidence>
<keyword evidence="10" id="KW-0067">ATP-binding</keyword>
<feature type="transmembrane region" description="Helical" evidence="17">
    <location>
        <begin position="348"/>
        <end position="368"/>
    </location>
</feature>
<dbReference type="InterPro" id="IPR004358">
    <property type="entry name" value="Sig_transdc_His_kin-like_C"/>
</dbReference>
<dbReference type="SMART" id="SM00448">
    <property type="entry name" value="REC"/>
    <property type="match status" value="1"/>
</dbReference>
<evidence type="ECO:0000259" key="19">
    <source>
        <dbReference type="PROSITE" id="PS50110"/>
    </source>
</evidence>
<dbReference type="SMART" id="SM00387">
    <property type="entry name" value="HATPase_c"/>
    <property type="match status" value="1"/>
</dbReference>
<evidence type="ECO:0000259" key="20">
    <source>
        <dbReference type="PROSITE" id="PS50885"/>
    </source>
</evidence>
<evidence type="ECO:0000256" key="12">
    <source>
        <dbReference type="ARBA" id="ARBA00023012"/>
    </source>
</evidence>
<evidence type="ECO:0000256" key="7">
    <source>
        <dbReference type="ARBA" id="ARBA00022692"/>
    </source>
</evidence>
<feature type="modified residue" description="Phosphohistidine" evidence="14">
    <location>
        <position position="893"/>
    </location>
</feature>
<evidence type="ECO:0000256" key="6">
    <source>
        <dbReference type="ARBA" id="ARBA00022679"/>
    </source>
</evidence>
<dbReference type="SUPFAM" id="SSF47226">
    <property type="entry name" value="Histidine-containing phosphotransfer domain, HPT domain"/>
    <property type="match status" value="1"/>
</dbReference>
<dbReference type="Gene3D" id="3.40.50.2300">
    <property type="match status" value="1"/>
</dbReference>
<keyword evidence="7 17" id="KW-0812">Transmembrane</keyword>
<evidence type="ECO:0000256" key="15">
    <source>
        <dbReference type="PROSITE-ProRule" id="PRU00169"/>
    </source>
</evidence>
<dbReference type="InterPro" id="IPR005467">
    <property type="entry name" value="His_kinase_dom"/>
</dbReference>
<dbReference type="InterPro" id="IPR014302">
    <property type="entry name" value="Sig_transdc_His_kinase_TorS"/>
</dbReference>
<evidence type="ECO:0000313" key="22">
    <source>
        <dbReference type="EMBL" id="NEY90664.1"/>
    </source>
</evidence>
<evidence type="ECO:0000256" key="4">
    <source>
        <dbReference type="ARBA" id="ARBA00022475"/>
    </source>
</evidence>
<dbReference type="GO" id="GO:0005524">
    <property type="term" value="F:ATP binding"/>
    <property type="evidence" value="ECO:0007669"/>
    <property type="project" value="UniProtKB-KW"/>
</dbReference>
<dbReference type="PRINTS" id="PR00344">
    <property type="entry name" value="BCTRLSENSOR"/>
</dbReference>
<keyword evidence="8" id="KW-0547">Nucleotide-binding</keyword>
<dbReference type="Pfam" id="PF02518">
    <property type="entry name" value="HATPase_c"/>
    <property type="match status" value="1"/>
</dbReference>
<dbReference type="CDD" id="cd16172">
    <property type="entry name" value="TorS_sensor_domain"/>
    <property type="match status" value="1"/>
</dbReference>
<dbReference type="InterPro" id="IPR036890">
    <property type="entry name" value="HATPase_C_sf"/>
</dbReference>
<keyword evidence="16" id="KW-0175">Coiled coil</keyword>
<dbReference type="EC" id="2.7.13.3" evidence="3"/>
<dbReference type="PROSITE" id="PS50885">
    <property type="entry name" value="HAMP"/>
    <property type="match status" value="1"/>
</dbReference>
<keyword evidence="11 17" id="KW-1133">Transmembrane helix</keyword>
<dbReference type="PANTHER" id="PTHR45339:SF1">
    <property type="entry name" value="HYBRID SIGNAL TRANSDUCTION HISTIDINE KINASE J"/>
    <property type="match status" value="1"/>
</dbReference>
<evidence type="ECO:0000256" key="1">
    <source>
        <dbReference type="ARBA" id="ARBA00000085"/>
    </source>
</evidence>
<dbReference type="Gene3D" id="3.30.565.10">
    <property type="entry name" value="Histidine kinase-like ATPase, C-terminal domain"/>
    <property type="match status" value="1"/>
</dbReference>
<dbReference type="SMART" id="SM00388">
    <property type="entry name" value="HisKA"/>
    <property type="match status" value="1"/>
</dbReference>
<dbReference type="Gene3D" id="6.10.340.10">
    <property type="match status" value="1"/>
</dbReference>
<keyword evidence="12" id="KW-0902">Two-component regulatory system</keyword>
<evidence type="ECO:0000256" key="10">
    <source>
        <dbReference type="ARBA" id="ARBA00022840"/>
    </source>
</evidence>
<gene>
    <name evidence="22" type="ORF">G4Z14_10190</name>
</gene>
<dbReference type="InterPro" id="IPR036097">
    <property type="entry name" value="HisK_dim/P_sf"/>
</dbReference>
<keyword evidence="4" id="KW-1003">Cell membrane</keyword>
<dbReference type="SUPFAM" id="SSF55874">
    <property type="entry name" value="ATPase domain of HSP90 chaperone/DNA topoisomerase II/histidine kinase"/>
    <property type="match status" value="1"/>
</dbReference>
<dbReference type="PROSITE" id="PS50110">
    <property type="entry name" value="RESPONSE_REGULATORY"/>
    <property type="match status" value="1"/>
</dbReference>
<evidence type="ECO:0000256" key="9">
    <source>
        <dbReference type="ARBA" id="ARBA00022777"/>
    </source>
</evidence>
<evidence type="ECO:0000256" key="14">
    <source>
        <dbReference type="PROSITE-ProRule" id="PRU00110"/>
    </source>
</evidence>
<dbReference type="SUPFAM" id="SSF47384">
    <property type="entry name" value="Homodimeric domain of signal transducing histidine kinase"/>
    <property type="match status" value="1"/>
</dbReference>
<evidence type="ECO:0000256" key="16">
    <source>
        <dbReference type="SAM" id="Coils"/>
    </source>
</evidence>
<feature type="modified residue" description="4-aspartylphosphate" evidence="15">
    <location>
        <position position="771"/>
    </location>
</feature>
<evidence type="ECO:0000256" key="8">
    <source>
        <dbReference type="ARBA" id="ARBA00022741"/>
    </source>
</evidence>
<dbReference type="Pfam" id="PF21689">
    <property type="entry name" value="TorS_sensor_domain"/>
    <property type="match status" value="1"/>
</dbReference>
<sequence>MPRKSSLSRASLGRMLLMAFLVIAGLPAVSGVLGWFELQEVARNQATVVTEAIPAISEVRGFTEESSRIIAVAPELAAVTTEAARRERAAYLFAQVDALTGRVARYAVTGNPALGSLARAEAEVRGSIEQLDRLVQNRITATDAQAARLRAGLLATTELLEIADTLVANAQMGTAAAISNLYDLEASGLDTETRLNTLDKLIEVDLFRQGLMSEMRSHIGEVGLLLNRIVTAQNHAELGQLQAALEGRIEIVTRRILSVNDPTRAERALSLLQAIRPSSAPPPNAEDLFNLTKGILDLDSLIAEAQGEVSAAAAGLDTQAQALADVIIARAVKAGDEATGAIRATQRLYAWGSVAALLISLAVVWFYVRGNITRRLGVLSGTMARLAHGEPVDRIVPQGIDEIADMEAAVEVFRLQGIENRALAAERDQNLAELQRHRRELQLLVAEQTKQLRGEVSAHAEARKRAEAADRAKSEFLAMMSHEIRTPMNGVLGLLRSLGRDGLSARQQRQLQAAHASGEGLMTILNDILDYSKVEAGADLQREVTFSPGDLLHDIAVLMAPSAQEKGVVMHLDVADDIPDAVRGDMGKLRQILFNLVSNAVKFTDQGEIRLTVAADGPKDRPRLTFTISDTGKGIAEGAQDRVFGAFEQEDSQTARQYGGTGLGLAICKRFADAMGAKLAVQSRAGAGSTFTLEAEFARGDLADLAAVPLVSAVQPAAQKLRALVVEDNDINQMVIQTYLEDMGHAATVVASAEAAMPVLKDGRFDVILMDVNLPGLSGTAATRQIRAHPSSRIATLPIIGISAHVQEADIKDNLSAGMSAVLAKPLSPEALHAALRAHVPQKHALKALAEDIGEERAAGLARVFLKGLPKSLAAIDAAARSKDPLALSRAAHQLKGAAENFELQTLTTRLARIETLTRQGSSTELAASLSELPDALDLAARDINAALELLTRRPTQAAP</sequence>
<dbReference type="PROSITE" id="PS50894">
    <property type="entry name" value="HPT"/>
    <property type="match status" value="1"/>
</dbReference>
<dbReference type="Pfam" id="PF00072">
    <property type="entry name" value="Response_reg"/>
    <property type="match status" value="1"/>
</dbReference>
<protein>
    <recommendedName>
        <fullName evidence="3">histidine kinase</fullName>
        <ecNumber evidence="3">2.7.13.3</ecNumber>
    </recommendedName>
</protein>
<keyword evidence="23" id="KW-1185">Reference proteome</keyword>
<dbReference type="GO" id="GO:0005886">
    <property type="term" value="C:plasma membrane"/>
    <property type="evidence" value="ECO:0007669"/>
    <property type="project" value="UniProtKB-SubCell"/>
</dbReference>
<feature type="coiled-coil region" evidence="16">
    <location>
        <begin position="420"/>
        <end position="451"/>
    </location>
</feature>
<proteinExistence type="predicted"/>
<dbReference type="PIRSF" id="PIRSF036437">
    <property type="entry name" value="HK_TorS"/>
    <property type="match status" value="1"/>
</dbReference>
<dbReference type="RefSeq" id="WP_164625354.1">
    <property type="nucleotide sequence ID" value="NZ_JAAIVJ010000005.1"/>
</dbReference>
<dbReference type="InterPro" id="IPR038188">
    <property type="entry name" value="TorS_sensor_sf"/>
</dbReference>
<dbReference type="InterPro" id="IPR036641">
    <property type="entry name" value="HPT_dom_sf"/>
</dbReference>
<dbReference type="GO" id="GO:0000155">
    <property type="term" value="F:phosphorelay sensor kinase activity"/>
    <property type="evidence" value="ECO:0007669"/>
    <property type="project" value="InterPro"/>
</dbReference>
<evidence type="ECO:0000259" key="21">
    <source>
        <dbReference type="PROSITE" id="PS50894"/>
    </source>
</evidence>
<feature type="domain" description="Response regulatory" evidence="19">
    <location>
        <begin position="722"/>
        <end position="840"/>
    </location>
</feature>
<keyword evidence="9" id="KW-0418">Kinase</keyword>
<dbReference type="InterPro" id="IPR011006">
    <property type="entry name" value="CheY-like_superfamily"/>
</dbReference>
<evidence type="ECO:0000313" key="23">
    <source>
        <dbReference type="Proteomes" id="UP000477782"/>
    </source>
</evidence>
<name>A0A6M0QUY7_9RHOB</name>
<organism evidence="22 23">
    <name type="scientific">Tabrizicola oligotrophica</name>
    <dbReference type="NCBI Taxonomy" id="2710650"/>
    <lineage>
        <taxon>Bacteria</taxon>
        <taxon>Pseudomonadati</taxon>
        <taxon>Pseudomonadota</taxon>
        <taxon>Alphaproteobacteria</taxon>
        <taxon>Rhodobacterales</taxon>
        <taxon>Paracoccaceae</taxon>
        <taxon>Tabrizicola</taxon>
    </lineage>
</organism>
<comment type="subcellular location">
    <subcellularLocation>
        <location evidence="2">Cell membrane</location>
        <topology evidence="2">Multi-pass membrane protein</topology>
    </subcellularLocation>
</comment>
<evidence type="ECO:0000256" key="17">
    <source>
        <dbReference type="SAM" id="Phobius"/>
    </source>
</evidence>
<dbReference type="InterPro" id="IPR008207">
    <property type="entry name" value="Sig_transdc_His_kin_Hpt_dom"/>
</dbReference>
<dbReference type="Pfam" id="PF01627">
    <property type="entry name" value="Hpt"/>
    <property type="match status" value="1"/>
</dbReference>
<dbReference type="FunFam" id="3.30.565.10:FF:000010">
    <property type="entry name" value="Sensor histidine kinase RcsC"/>
    <property type="match status" value="1"/>
</dbReference>
<comment type="caution">
    <text evidence="22">The sequence shown here is derived from an EMBL/GenBank/DDBJ whole genome shotgun (WGS) entry which is preliminary data.</text>
</comment>
<feature type="domain" description="HAMP" evidence="20">
    <location>
        <begin position="370"/>
        <end position="422"/>
    </location>
</feature>
<dbReference type="Gene3D" id="1.20.120.160">
    <property type="entry name" value="HPT domain"/>
    <property type="match status" value="1"/>
</dbReference>
<evidence type="ECO:0000259" key="18">
    <source>
        <dbReference type="PROSITE" id="PS50109"/>
    </source>
</evidence>
<dbReference type="EMBL" id="JAAIVJ010000005">
    <property type="protein sequence ID" value="NEY90664.1"/>
    <property type="molecule type" value="Genomic_DNA"/>
</dbReference>
<accession>A0A6M0QUY7</accession>
<dbReference type="InterPro" id="IPR003661">
    <property type="entry name" value="HisK_dim/P_dom"/>
</dbReference>
<dbReference type="Gene3D" id="1.20.58.920">
    <property type="match status" value="1"/>
</dbReference>
<keyword evidence="13 17" id="KW-0472">Membrane</keyword>
<dbReference type="Pfam" id="PF00512">
    <property type="entry name" value="HisKA"/>
    <property type="match status" value="1"/>
</dbReference>
<comment type="catalytic activity">
    <reaction evidence="1">
        <text>ATP + protein L-histidine = ADP + protein N-phospho-L-histidine.</text>
        <dbReference type="EC" id="2.7.13.3"/>
    </reaction>
</comment>
<keyword evidence="6" id="KW-0808">Transferase</keyword>
<evidence type="ECO:0000256" key="11">
    <source>
        <dbReference type="ARBA" id="ARBA00022989"/>
    </source>
</evidence>
<dbReference type="CDD" id="cd16922">
    <property type="entry name" value="HATPase_EvgS-ArcB-TorS-like"/>
    <property type="match status" value="1"/>
</dbReference>
<dbReference type="InterPro" id="IPR037952">
    <property type="entry name" value="Sensor_TorS"/>
</dbReference>
<dbReference type="SMART" id="SM00073">
    <property type="entry name" value="HPT"/>
    <property type="match status" value="1"/>
</dbReference>
<dbReference type="InterPro" id="IPR003660">
    <property type="entry name" value="HAMP_dom"/>
</dbReference>
<dbReference type="Gene3D" id="1.10.287.130">
    <property type="match status" value="1"/>
</dbReference>
<evidence type="ECO:0000256" key="5">
    <source>
        <dbReference type="ARBA" id="ARBA00022553"/>
    </source>
</evidence>
<dbReference type="InterPro" id="IPR003594">
    <property type="entry name" value="HATPase_dom"/>
</dbReference>
<reference evidence="22 23" key="1">
    <citation type="submission" date="2020-02" db="EMBL/GenBank/DDBJ databases">
        <authorList>
            <person name="Chen W.-M."/>
        </authorList>
    </citation>
    <scope>NUCLEOTIDE SEQUENCE [LARGE SCALE GENOMIC DNA]</scope>
    <source>
        <strain evidence="22 23">KMS-5</strain>
    </source>
</reference>
<dbReference type="AlphaFoldDB" id="A0A6M0QUY7"/>
<keyword evidence="5 15" id="KW-0597">Phosphoprotein</keyword>
<feature type="domain" description="Histidine kinase" evidence="18">
    <location>
        <begin position="479"/>
        <end position="699"/>
    </location>
</feature>
<dbReference type="InterPro" id="IPR001789">
    <property type="entry name" value="Sig_transdc_resp-reg_receiver"/>
</dbReference>
<evidence type="ECO:0000256" key="3">
    <source>
        <dbReference type="ARBA" id="ARBA00012438"/>
    </source>
</evidence>
<dbReference type="CDD" id="cd17546">
    <property type="entry name" value="REC_hyHK_CKI1_RcsC-like"/>
    <property type="match status" value="1"/>
</dbReference>
<dbReference type="SUPFAM" id="SSF52172">
    <property type="entry name" value="CheY-like"/>
    <property type="match status" value="1"/>
</dbReference>
<dbReference type="Proteomes" id="UP000477782">
    <property type="component" value="Unassembled WGS sequence"/>
</dbReference>
<evidence type="ECO:0000256" key="13">
    <source>
        <dbReference type="ARBA" id="ARBA00023136"/>
    </source>
</evidence>
<dbReference type="PANTHER" id="PTHR45339">
    <property type="entry name" value="HYBRID SIGNAL TRANSDUCTION HISTIDINE KINASE J"/>
    <property type="match status" value="1"/>
</dbReference>